<dbReference type="PANTHER" id="PTHR33112:SF10">
    <property type="entry name" value="TOL"/>
    <property type="match status" value="1"/>
</dbReference>
<evidence type="ECO:0000313" key="2">
    <source>
        <dbReference type="EMBL" id="KAK0626436.1"/>
    </source>
</evidence>
<dbReference type="AlphaFoldDB" id="A0AA40C5Q6"/>
<dbReference type="PANTHER" id="PTHR33112">
    <property type="entry name" value="DOMAIN PROTEIN, PUTATIVE-RELATED"/>
    <property type="match status" value="1"/>
</dbReference>
<dbReference type="EMBL" id="JAULSU010000002">
    <property type="protein sequence ID" value="KAK0626436.1"/>
    <property type="molecule type" value="Genomic_DNA"/>
</dbReference>
<reference evidence="2" key="1">
    <citation type="submission" date="2023-06" db="EMBL/GenBank/DDBJ databases">
        <title>Genome-scale phylogeny and comparative genomics of the fungal order Sordariales.</title>
        <authorList>
            <consortium name="Lawrence Berkeley National Laboratory"/>
            <person name="Hensen N."/>
            <person name="Bonometti L."/>
            <person name="Westerberg I."/>
            <person name="Brannstrom I.O."/>
            <person name="Guillou S."/>
            <person name="Cros-Aarteil S."/>
            <person name="Calhoun S."/>
            <person name="Haridas S."/>
            <person name="Kuo A."/>
            <person name="Mondo S."/>
            <person name="Pangilinan J."/>
            <person name="Riley R."/>
            <person name="Labutti K."/>
            <person name="Andreopoulos B."/>
            <person name="Lipzen A."/>
            <person name="Chen C."/>
            <person name="Yanf M."/>
            <person name="Daum C."/>
            <person name="Ng V."/>
            <person name="Clum A."/>
            <person name="Steindorff A."/>
            <person name="Ohm R."/>
            <person name="Martin F."/>
            <person name="Silar P."/>
            <person name="Natvig D."/>
            <person name="Lalanne C."/>
            <person name="Gautier V."/>
            <person name="Ament-Velasquez S.L."/>
            <person name="Kruys A."/>
            <person name="Hutchinson M.I."/>
            <person name="Powell A.J."/>
            <person name="Barry K."/>
            <person name="Miller A.N."/>
            <person name="Grigoriev I.V."/>
            <person name="Debuchy R."/>
            <person name="Gladieux P."/>
            <person name="Thoren M.H."/>
            <person name="Johannesson H."/>
        </authorList>
    </citation>
    <scope>NUCLEOTIDE SEQUENCE</scope>
    <source>
        <strain evidence="2">CBS 606.72</strain>
    </source>
</reference>
<organism evidence="2 3">
    <name type="scientific">Immersiella caudata</name>
    <dbReference type="NCBI Taxonomy" id="314043"/>
    <lineage>
        <taxon>Eukaryota</taxon>
        <taxon>Fungi</taxon>
        <taxon>Dikarya</taxon>
        <taxon>Ascomycota</taxon>
        <taxon>Pezizomycotina</taxon>
        <taxon>Sordariomycetes</taxon>
        <taxon>Sordariomycetidae</taxon>
        <taxon>Sordariales</taxon>
        <taxon>Lasiosphaeriaceae</taxon>
        <taxon>Immersiella</taxon>
    </lineage>
</organism>
<comment type="caution">
    <text evidence="2">The sequence shown here is derived from an EMBL/GenBank/DDBJ whole genome shotgun (WGS) entry which is preliminary data.</text>
</comment>
<proteinExistence type="predicted"/>
<evidence type="ECO:0000259" key="1">
    <source>
        <dbReference type="Pfam" id="PF06985"/>
    </source>
</evidence>
<dbReference type="Proteomes" id="UP001175000">
    <property type="component" value="Unassembled WGS sequence"/>
</dbReference>
<gene>
    <name evidence="2" type="ORF">B0T14DRAFT_472395</name>
</gene>
<feature type="domain" description="Heterokaryon incompatibility" evidence="1">
    <location>
        <begin position="108"/>
        <end position="254"/>
    </location>
</feature>
<keyword evidence="3" id="KW-1185">Reference proteome</keyword>
<accession>A0AA40C5Q6</accession>
<name>A0AA40C5Q6_9PEZI</name>
<protein>
    <submittedName>
        <fullName evidence="2">Heterokaryon incompatibility protein-domain-containing protein</fullName>
    </submittedName>
</protein>
<sequence>MASSSAQQYGWIHDGFVNSWTRHNDGKLAAKIQKKWLRHRFLNAISFNSRAKPSIFLLLREWLQICDKDHTGCHRRPEMDDFWPRRVIYVGDRRQLTLVEEQHRGDDYLVLSHCWGLPEDETKAEEEKNRVCTTPKNYKDRLHGFGYDELPKTFQDAIQVTRALGKNYLWIDALCIIQGPGGDWNSEAGTMASIFAYAYCTIAASSAPGWADGFLSAQPDSLVQGTLSAPTCACDFDKDVEGGNLMKRAWVLQERVLSRRIIHFTSTHIYSECGNGVLCEKLTNLTPPLGKQRFFLDPNFPSRLNEAGYLRTVDFVQFLFRKYSTSGLTFAADRDVAIYSLVKRMGEVLETEVRYGIFHCFLGSLLLWKRDENKTSPISYGDRSVPSWSWMAYPGGIDFILAANQDLEVPRDVDLGFIEDGKALNVKVRKFLGSMWFDVVGYIRLEDCNCVVVGMVRDKKKEGALQTYHVLIIREKVGGGGYKRVGVGKMEARYISRDYVAGTLW</sequence>
<dbReference type="Pfam" id="PF06985">
    <property type="entry name" value="HET"/>
    <property type="match status" value="1"/>
</dbReference>
<dbReference type="InterPro" id="IPR010730">
    <property type="entry name" value="HET"/>
</dbReference>
<evidence type="ECO:0000313" key="3">
    <source>
        <dbReference type="Proteomes" id="UP001175000"/>
    </source>
</evidence>